<dbReference type="EMBL" id="VSSQ01115610">
    <property type="protein sequence ID" value="MPN50967.1"/>
    <property type="molecule type" value="Genomic_DNA"/>
</dbReference>
<dbReference type="AlphaFoldDB" id="A0A645II43"/>
<proteinExistence type="predicted"/>
<evidence type="ECO:0000313" key="1">
    <source>
        <dbReference type="EMBL" id="MPN50967.1"/>
    </source>
</evidence>
<organism evidence="1">
    <name type="scientific">bioreactor metagenome</name>
    <dbReference type="NCBI Taxonomy" id="1076179"/>
    <lineage>
        <taxon>unclassified sequences</taxon>
        <taxon>metagenomes</taxon>
        <taxon>ecological metagenomes</taxon>
    </lineage>
</organism>
<comment type="caution">
    <text evidence="1">The sequence shown here is derived from an EMBL/GenBank/DDBJ whole genome shotgun (WGS) entry which is preliminary data.</text>
</comment>
<protein>
    <submittedName>
        <fullName evidence="1">Uncharacterized protein</fullName>
    </submittedName>
</protein>
<gene>
    <name evidence="1" type="ORF">SDC9_198608</name>
</gene>
<sequence length="161" mass="18505">MKVNEQLLSDYTDTLPFATMVDLAPAGQFSLDPLDFNNTIELGSDWLAPKIITLHENATIKLPNGQSLRVELYIDYYETAALWLAREVAREYLSMDKRSSHYQELQLPDLNVDYSFAYNAISPTLIVQEENKVMRVSLYQTSSDYNIPVDVWVRTFVDSIK</sequence>
<name>A0A645II43_9ZZZZ</name>
<reference evidence="1" key="1">
    <citation type="submission" date="2019-08" db="EMBL/GenBank/DDBJ databases">
        <authorList>
            <person name="Kucharzyk K."/>
            <person name="Murdoch R.W."/>
            <person name="Higgins S."/>
            <person name="Loffler F."/>
        </authorList>
    </citation>
    <scope>NUCLEOTIDE SEQUENCE</scope>
</reference>
<accession>A0A645II43</accession>